<evidence type="ECO:0000313" key="2">
    <source>
        <dbReference type="Proteomes" id="UP000054785"/>
    </source>
</evidence>
<organism evidence="1 2">
    <name type="scientific">Legionella geestiana</name>
    <dbReference type="NCBI Taxonomy" id="45065"/>
    <lineage>
        <taxon>Bacteria</taxon>
        <taxon>Pseudomonadati</taxon>
        <taxon>Pseudomonadota</taxon>
        <taxon>Gammaproteobacteria</taxon>
        <taxon>Legionellales</taxon>
        <taxon>Legionellaceae</taxon>
        <taxon>Legionella</taxon>
    </lineage>
</organism>
<accession>A0A0W0U2W9</accession>
<sequence>MIEFIVLLSVSVLSLAVLTFQLLHLQRAIARLKFKIMQNGIGTKMLYKKLETLEMRLETQGNAQQAAAAAAAITPPPSVSVSGMPDFLGDEIEQQYLRARKLAKSGRIPAESLQKSCKLTEEEYELLMETLHAE</sequence>
<keyword evidence="2" id="KW-1185">Reference proteome</keyword>
<comment type="caution">
    <text evidence="1">The sequence shown here is derived from an EMBL/GenBank/DDBJ whole genome shotgun (WGS) entry which is preliminary data.</text>
</comment>
<protein>
    <submittedName>
        <fullName evidence="1">Uncharacterized protein</fullName>
    </submittedName>
</protein>
<dbReference type="PATRIC" id="fig|45065.4.peg.807"/>
<reference evidence="1 2" key="1">
    <citation type="submission" date="2015-11" db="EMBL/GenBank/DDBJ databases">
        <title>Genomic analysis of 38 Legionella species identifies large and diverse effector repertoires.</title>
        <authorList>
            <person name="Burstein D."/>
            <person name="Amaro F."/>
            <person name="Zusman T."/>
            <person name="Lifshitz Z."/>
            <person name="Cohen O."/>
            <person name="Gilbert J.A."/>
            <person name="Pupko T."/>
            <person name="Shuman H.A."/>
            <person name="Segal G."/>
        </authorList>
    </citation>
    <scope>NUCLEOTIDE SEQUENCE [LARGE SCALE GENOMIC DNA]</scope>
    <source>
        <strain evidence="1 2">ATCC 49504</strain>
    </source>
</reference>
<gene>
    <name evidence="1" type="ORF">Lgee_0752</name>
</gene>
<dbReference type="Proteomes" id="UP000054785">
    <property type="component" value="Unassembled WGS sequence"/>
</dbReference>
<proteinExistence type="predicted"/>
<dbReference type="AlphaFoldDB" id="A0A0W0U2W9"/>
<name>A0A0W0U2W9_9GAMM</name>
<dbReference type="RefSeq" id="WP_028386605.1">
    <property type="nucleotide sequence ID" value="NZ_CAAAHN010000021.1"/>
</dbReference>
<evidence type="ECO:0000313" key="1">
    <source>
        <dbReference type="EMBL" id="KTD02060.1"/>
    </source>
</evidence>
<dbReference type="EMBL" id="LNYC01000022">
    <property type="protein sequence ID" value="KTD02060.1"/>
    <property type="molecule type" value="Genomic_DNA"/>
</dbReference>
<dbReference type="STRING" id="45065.Lgee_0752"/>